<reference evidence="11 12" key="2">
    <citation type="journal article" date="2024" name="BMC Genomics">
        <title>De novo assembly and annotation of Popillia japonica's genome with initial clues to its potential as an invasive pest.</title>
        <authorList>
            <person name="Cucini C."/>
            <person name="Boschi S."/>
            <person name="Funari R."/>
            <person name="Cardaioli E."/>
            <person name="Iannotti N."/>
            <person name="Marturano G."/>
            <person name="Paoli F."/>
            <person name="Bruttini M."/>
            <person name="Carapelli A."/>
            <person name="Frati F."/>
            <person name="Nardi F."/>
        </authorList>
    </citation>
    <scope>NUCLEOTIDE SEQUENCE [LARGE SCALE GENOMIC DNA]</scope>
    <source>
        <strain evidence="11">DMR45628</strain>
    </source>
</reference>
<dbReference type="GO" id="GO:0034625">
    <property type="term" value="P:fatty acid elongation, monounsaturated fatty acid"/>
    <property type="evidence" value="ECO:0007669"/>
    <property type="project" value="TreeGrafter"/>
</dbReference>
<feature type="transmembrane region" description="Helical" evidence="10">
    <location>
        <begin position="128"/>
        <end position="147"/>
    </location>
</feature>
<keyword evidence="7 10" id="KW-0443">Lipid metabolism</keyword>
<dbReference type="GO" id="GO:0019367">
    <property type="term" value="P:fatty acid elongation, saturated fatty acid"/>
    <property type="evidence" value="ECO:0007669"/>
    <property type="project" value="TreeGrafter"/>
</dbReference>
<feature type="transmembrane region" description="Helical" evidence="10">
    <location>
        <begin position="39"/>
        <end position="60"/>
    </location>
</feature>
<keyword evidence="12" id="KW-1185">Reference proteome</keyword>
<evidence type="ECO:0000256" key="2">
    <source>
        <dbReference type="ARBA" id="ARBA00022516"/>
    </source>
</evidence>
<evidence type="ECO:0000256" key="6">
    <source>
        <dbReference type="ARBA" id="ARBA00022989"/>
    </source>
</evidence>
<dbReference type="GO" id="GO:0005789">
    <property type="term" value="C:endoplasmic reticulum membrane"/>
    <property type="evidence" value="ECO:0007669"/>
    <property type="project" value="TreeGrafter"/>
</dbReference>
<dbReference type="EMBL" id="JASPKY010000135">
    <property type="protein sequence ID" value="KAK9731272.1"/>
    <property type="molecule type" value="Genomic_DNA"/>
</dbReference>
<evidence type="ECO:0000256" key="5">
    <source>
        <dbReference type="ARBA" id="ARBA00022832"/>
    </source>
</evidence>
<name>A0AAW1LBI5_POPJA</name>
<keyword evidence="8 10" id="KW-0472">Membrane</keyword>
<dbReference type="GO" id="GO:0042761">
    <property type="term" value="P:very long-chain fatty acid biosynthetic process"/>
    <property type="evidence" value="ECO:0007669"/>
    <property type="project" value="TreeGrafter"/>
</dbReference>
<keyword evidence="4 10" id="KW-0812">Transmembrane</keyword>
<dbReference type="PANTHER" id="PTHR11157:SF28">
    <property type="entry name" value="ELONGATION OF VERY LONG CHAIN FATTY ACIDS PROTEIN"/>
    <property type="match status" value="1"/>
</dbReference>
<comment type="caution">
    <text evidence="10">Lacks conserved residue(s) required for the propagation of feature annotation.</text>
</comment>
<evidence type="ECO:0000256" key="9">
    <source>
        <dbReference type="ARBA" id="ARBA00023160"/>
    </source>
</evidence>
<accession>A0AAW1LBI5</accession>
<feature type="transmembrane region" description="Helical" evidence="10">
    <location>
        <begin position="246"/>
        <end position="263"/>
    </location>
</feature>
<comment type="similarity">
    <text evidence="10">Belongs to the ELO family.</text>
</comment>
<sequence>MSEIIAIVCGEVLHGIIYPAVDIYKYIMETKSDPRTRDWLLMASPIPLLMILATYLYFCLWIGPNFMKERQPMELKTITRIYHITQVVLNVFIVYEHMEGGWRENYSFACQPIDYSNTPTAVRIAESVWWYFMRNMIALLDTVFFILKKKNNRLSFFHIYHHSVMPLCSWIGVKFFAGGHGTLLGFINSFHHTLMHSYNFITSLTPKFEKNITWKRRLTQLQTIQFCILILHNLQVLFRQCNYPKLISLVLVLNASFFLFLNFENEE</sequence>
<evidence type="ECO:0000313" key="12">
    <source>
        <dbReference type="Proteomes" id="UP001458880"/>
    </source>
</evidence>
<evidence type="ECO:0000256" key="1">
    <source>
        <dbReference type="ARBA" id="ARBA00004141"/>
    </source>
</evidence>
<proteinExistence type="inferred from homology"/>
<dbReference type="Pfam" id="PF01151">
    <property type="entry name" value="ELO"/>
    <property type="match status" value="1"/>
</dbReference>
<dbReference type="AlphaFoldDB" id="A0AAW1LBI5"/>
<protein>
    <recommendedName>
        <fullName evidence="10">Elongation of very long chain fatty acids protein</fullName>
        <ecNumber evidence="10">2.3.1.199</ecNumber>
    </recommendedName>
    <alternativeName>
        <fullName evidence="10">Very-long-chain 3-oxoacyl-CoA synthase</fullName>
    </alternativeName>
</protein>
<gene>
    <name evidence="11" type="ORF">QE152_g13789</name>
</gene>
<evidence type="ECO:0000256" key="3">
    <source>
        <dbReference type="ARBA" id="ARBA00022679"/>
    </source>
</evidence>
<dbReference type="EC" id="2.3.1.199" evidence="10"/>
<keyword evidence="3 10" id="KW-0808">Transferase</keyword>
<dbReference type="EMBL" id="JASPKY010000135">
    <property type="protein sequence ID" value="KAK9731273.1"/>
    <property type="molecule type" value="Genomic_DNA"/>
</dbReference>
<reference evidence="11" key="1">
    <citation type="submission" date="2023-05" db="EMBL/GenBank/DDBJ databases">
        <authorList>
            <person name="Nardi F."/>
            <person name="Carapelli A."/>
            <person name="Cucini C."/>
        </authorList>
    </citation>
    <scope>NUCLEOTIDE SEQUENCE</scope>
    <source>
        <strain evidence="11">DMR45628</strain>
        <tissue evidence="11">Testes</tissue>
    </source>
</reference>
<evidence type="ECO:0000256" key="4">
    <source>
        <dbReference type="ARBA" id="ARBA00022692"/>
    </source>
</evidence>
<evidence type="ECO:0000256" key="10">
    <source>
        <dbReference type="RuleBase" id="RU361115"/>
    </source>
</evidence>
<evidence type="ECO:0000313" key="11">
    <source>
        <dbReference type="EMBL" id="KAK9731272.1"/>
    </source>
</evidence>
<comment type="subcellular location">
    <subcellularLocation>
        <location evidence="1">Membrane</location>
        <topology evidence="1">Multi-pass membrane protein</topology>
    </subcellularLocation>
</comment>
<organism evidence="11 12">
    <name type="scientific">Popillia japonica</name>
    <name type="common">Japanese beetle</name>
    <dbReference type="NCBI Taxonomy" id="7064"/>
    <lineage>
        <taxon>Eukaryota</taxon>
        <taxon>Metazoa</taxon>
        <taxon>Ecdysozoa</taxon>
        <taxon>Arthropoda</taxon>
        <taxon>Hexapoda</taxon>
        <taxon>Insecta</taxon>
        <taxon>Pterygota</taxon>
        <taxon>Neoptera</taxon>
        <taxon>Endopterygota</taxon>
        <taxon>Coleoptera</taxon>
        <taxon>Polyphaga</taxon>
        <taxon>Scarabaeiformia</taxon>
        <taxon>Scarabaeidae</taxon>
        <taxon>Rutelinae</taxon>
        <taxon>Popillia</taxon>
    </lineage>
</organism>
<dbReference type="InterPro" id="IPR002076">
    <property type="entry name" value="ELO_fam"/>
</dbReference>
<dbReference type="GO" id="GO:0034626">
    <property type="term" value="P:fatty acid elongation, polyunsaturated fatty acid"/>
    <property type="evidence" value="ECO:0007669"/>
    <property type="project" value="TreeGrafter"/>
</dbReference>
<comment type="catalytic activity">
    <reaction evidence="10">
        <text>a very-long-chain acyl-CoA + malonyl-CoA + H(+) = a very-long-chain 3-oxoacyl-CoA + CO2 + CoA</text>
        <dbReference type="Rhea" id="RHEA:32727"/>
        <dbReference type="ChEBI" id="CHEBI:15378"/>
        <dbReference type="ChEBI" id="CHEBI:16526"/>
        <dbReference type="ChEBI" id="CHEBI:57287"/>
        <dbReference type="ChEBI" id="CHEBI:57384"/>
        <dbReference type="ChEBI" id="CHEBI:90725"/>
        <dbReference type="ChEBI" id="CHEBI:90736"/>
        <dbReference type="EC" id="2.3.1.199"/>
    </reaction>
</comment>
<dbReference type="PANTHER" id="PTHR11157">
    <property type="entry name" value="FATTY ACID ACYL TRANSFERASE-RELATED"/>
    <property type="match status" value="1"/>
</dbReference>
<feature type="transmembrane region" description="Helical" evidence="10">
    <location>
        <begin position="81"/>
        <end position="98"/>
    </location>
</feature>
<evidence type="ECO:0000256" key="7">
    <source>
        <dbReference type="ARBA" id="ARBA00023098"/>
    </source>
</evidence>
<dbReference type="GO" id="GO:0030148">
    <property type="term" value="P:sphingolipid biosynthetic process"/>
    <property type="evidence" value="ECO:0007669"/>
    <property type="project" value="TreeGrafter"/>
</dbReference>
<comment type="caution">
    <text evidence="11">The sequence shown here is derived from an EMBL/GenBank/DDBJ whole genome shotgun (WGS) entry which is preliminary data.</text>
</comment>
<dbReference type="GO" id="GO:0009922">
    <property type="term" value="F:fatty acid elongase activity"/>
    <property type="evidence" value="ECO:0007669"/>
    <property type="project" value="UniProtKB-EC"/>
</dbReference>
<keyword evidence="9 10" id="KW-0275">Fatty acid biosynthesis</keyword>
<evidence type="ECO:0000256" key="8">
    <source>
        <dbReference type="ARBA" id="ARBA00023136"/>
    </source>
</evidence>
<dbReference type="Proteomes" id="UP001458880">
    <property type="component" value="Unassembled WGS sequence"/>
</dbReference>
<keyword evidence="2 10" id="KW-0444">Lipid biosynthesis</keyword>
<keyword evidence="5 10" id="KW-0276">Fatty acid metabolism</keyword>
<keyword evidence="6 10" id="KW-1133">Transmembrane helix</keyword>